<dbReference type="AlphaFoldDB" id="A0A0R0M7Z2"/>
<gene>
    <name evidence="1" type="ORF">M153_2200056594</name>
</gene>
<keyword evidence="2" id="KW-1185">Reference proteome</keyword>
<name>A0A0R0M7Z2_9MICR</name>
<proteinExistence type="predicted"/>
<organism evidence="1 2">
    <name type="scientific">Pseudoloma neurophilia</name>
    <dbReference type="NCBI Taxonomy" id="146866"/>
    <lineage>
        <taxon>Eukaryota</taxon>
        <taxon>Fungi</taxon>
        <taxon>Fungi incertae sedis</taxon>
        <taxon>Microsporidia</taxon>
        <taxon>Pseudoloma</taxon>
    </lineage>
</organism>
<dbReference type="EMBL" id="LGUB01000004">
    <property type="protein sequence ID" value="KRH95185.1"/>
    <property type="molecule type" value="Genomic_DNA"/>
</dbReference>
<dbReference type="Proteomes" id="UP000051530">
    <property type="component" value="Unassembled WGS sequence"/>
</dbReference>
<dbReference type="VEuPathDB" id="MicrosporidiaDB:M153_2200056594"/>
<protein>
    <submittedName>
        <fullName evidence="1">Uncharacterized protein</fullName>
    </submittedName>
</protein>
<evidence type="ECO:0000313" key="1">
    <source>
        <dbReference type="EMBL" id="KRH95185.1"/>
    </source>
</evidence>
<comment type="caution">
    <text evidence="1">The sequence shown here is derived from an EMBL/GenBank/DDBJ whole genome shotgun (WGS) entry which is preliminary data.</text>
</comment>
<reference evidence="1 2" key="1">
    <citation type="submission" date="2015-07" db="EMBL/GenBank/DDBJ databases">
        <title>The genome of Pseudoloma neurophilia, a relevant intracellular parasite of the zebrafish.</title>
        <authorList>
            <person name="Ndikumana S."/>
            <person name="Pelin A."/>
            <person name="Sanders J."/>
            <person name="Corradi N."/>
        </authorList>
    </citation>
    <scope>NUCLEOTIDE SEQUENCE [LARGE SCALE GENOMIC DNA]</scope>
    <source>
        <strain evidence="1 2">MK1</strain>
    </source>
</reference>
<accession>A0A0R0M7Z2</accession>
<sequence length="48" mass="5616">KSTFSQSNTSQRKRSASKNLLMFYIRNNGNLKDLNQITYHFIISLSYS</sequence>
<feature type="non-terminal residue" evidence="1">
    <location>
        <position position="1"/>
    </location>
</feature>
<evidence type="ECO:0000313" key="2">
    <source>
        <dbReference type="Proteomes" id="UP000051530"/>
    </source>
</evidence>